<accession>A0A226M7X3</accession>
<proteinExistence type="predicted"/>
<name>A0A226M7X3_CALSU</name>
<dbReference type="OrthoDB" id="9114331at2759"/>
<dbReference type="EMBL" id="MCFN01015719">
    <property type="protein sequence ID" value="OXB51375.1"/>
    <property type="molecule type" value="Genomic_DNA"/>
</dbReference>
<gene>
    <name evidence="1" type="ORF">ASZ78_004306</name>
</gene>
<keyword evidence="2" id="KW-1185">Reference proteome</keyword>
<protein>
    <submittedName>
        <fullName evidence="1">Uncharacterized protein</fullName>
    </submittedName>
</protein>
<dbReference type="AlphaFoldDB" id="A0A226M7X3"/>
<comment type="caution">
    <text evidence="1">The sequence shown here is derived from an EMBL/GenBank/DDBJ whole genome shotgun (WGS) entry which is preliminary data.</text>
</comment>
<sequence>MSARKCCVRVELECSCERERLLGDTLCFLHHAQDELSGKQEPSLLHMEPCMGSYLHGEKTARWFQCLVQAACWHLPQWRDCRLTMLPYLSSCKVKLTTPCTRSFNTEMRLGVQLDDSHTFLSIEDAEAWHRQSWTLVCTLRASWRCSLGACGPELSSRHHCPVTFCRI</sequence>
<evidence type="ECO:0000313" key="2">
    <source>
        <dbReference type="Proteomes" id="UP000198323"/>
    </source>
</evidence>
<dbReference type="Proteomes" id="UP000198323">
    <property type="component" value="Unassembled WGS sequence"/>
</dbReference>
<evidence type="ECO:0000313" key="1">
    <source>
        <dbReference type="EMBL" id="OXB51375.1"/>
    </source>
</evidence>
<reference evidence="1 2" key="1">
    <citation type="submission" date="2016-07" db="EMBL/GenBank/DDBJ databases">
        <title>Disparate Historic Effective Population Sizes Predicted by Modern Levels of Genome Diversity for the Scaled Quail (Callipepla squamata) and the Northern Bobwhite (Colinus virginianus): Inferences from First and Second Generation Draft Genome Assemblies for Sympatric New World Quail.</title>
        <authorList>
            <person name="Oldeschulte D.L."/>
            <person name="Halley Y.A."/>
            <person name="Bhattarai E.K."/>
            <person name="Brashear W.A."/>
            <person name="Hill J."/>
            <person name="Metz R.P."/>
            <person name="Johnson C.D."/>
            <person name="Rollins D."/>
            <person name="Peterson M.J."/>
            <person name="Bickhart D.M."/>
            <person name="Decker J.E."/>
            <person name="Seabury C.M."/>
        </authorList>
    </citation>
    <scope>NUCLEOTIDE SEQUENCE [LARGE SCALE GENOMIC DNA]</scope>
    <source>
        <strain evidence="1 2">Texas</strain>
        <tissue evidence="1">Leg muscle</tissue>
    </source>
</reference>
<organism evidence="1 2">
    <name type="scientific">Callipepla squamata</name>
    <name type="common">Scaled quail</name>
    <dbReference type="NCBI Taxonomy" id="9009"/>
    <lineage>
        <taxon>Eukaryota</taxon>
        <taxon>Metazoa</taxon>
        <taxon>Chordata</taxon>
        <taxon>Craniata</taxon>
        <taxon>Vertebrata</taxon>
        <taxon>Euteleostomi</taxon>
        <taxon>Archelosauria</taxon>
        <taxon>Archosauria</taxon>
        <taxon>Dinosauria</taxon>
        <taxon>Saurischia</taxon>
        <taxon>Theropoda</taxon>
        <taxon>Coelurosauria</taxon>
        <taxon>Aves</taxon>
        <taxon>Neognathae</taxon>
        <taxon>Galloanserae</taxon>
        <taxon>Galliformes</taxon>
        <taxon>Odontophoridae</taxon>
        <taxon>Callipepla</taxon>
    </lineage>
</organism>